<evidence type="ECO:0000256" key="2">
    <source>
        <dbReference type="ARBA" id="ARBA00022475"/>
    </source>
</evidence>
<comment type="caution">
    <text evidence="8">The sequence shown here is derived from an EMBL/GenBank/DDBJ whole genome shotgun (WGS) entry which is preliminary data.</text>
</comment>
<evidence type="ECO:0000256" key="5">
    <source>
        <dbReference type="ARBA" id="ARBA00023136"/>
    </source>
</evidence>
<dbReference type="Pfam" id="PF10035">
    <property type="entry name" value="DUF2179"/>
    <property type="match status" value="1"/>
</dbReference>
<protein>
    <recommendedName>
        <fullName evidence="7">DUF2179 domain-containing protein</fullName>
    </recommendedName>
</protein>
<evidence type="ECO:0000259" key="7">
    <source>
        <dbReference type="Pfam" id="PF10035"/>
    </source>
</evidence>
<feature type="transmembrane region" description="Helical" evidence="6">
    <location>
        <begin position="12"/>
        <end position="39"/>
    </location>
</feature>
<keyword evidence="2" id="KW-1003">Cell membrane</keyword>
<dbReference type="InterPro" id="IPR019264">
    <property type="entry name" value="DUF2179"/>
</dbReference>
<organism evidence="8 9">
    <name type="scientific">Secundilactobacillus collinoides DSM 20515 = JCM 1123</name>
    <dbReference type="NCBI Taxonomy" id="1423733"/>
    <lineage>
        <taxon>Bacteria</taxon>
        <taxon>Bacillati</taxon>
        <taxon>Bacillota</taxon>
        <taxon>Bacilli</taxon>
        <taxon>Lactobacillales</taxon>
        <taxon>Lactobacillaceae</taxon>
        <taxon>Secundilactobacillus</taxon>
    </lineage>
</organism>
<evidence type="ECO:0000256" key="6">
    <source>
        <dbReference type="SAM" id="Phobius"/>
    </source>
</evidence>
<dbReference type="STRING" id="33960.TY91_08010"/>
<evidence type="ECO:0000256" key="4">
    <source>
        <dbReference type="ARBA" id="ARBA00022989"/>
    </source>
</evidence>
<reference evidence="8 9" key="1">
    <citation type="journal article" date="2015" name="Genome Announc.">
        <title>Expanding the biotechnology potential of lactobacilli through comparative genomics of 213 strains and associated genera.</title>
        <authorList>
            <person name="Sun Z."/>
            <person name="Harris H.M."/>
            <person name="McCann A."/>
            <person name="Guo C."/>
            <person name="Argimon S."/>
            <person name="Zhang W."/>
            <person name="Yang X."/>
            <person name="Jeffery I.B."/>
            <person name="Cooney J.C."/>
            <person name="Kagawa T.F."/>
            <person name="Liu W."/>
            <person name="Song Y."/>
            <person name="Salvetti E."/>
            <person name="Wrobel A."/>
            <person name="Rasinkangas P."/>
            <person name="Parkhill J."/>
            <person name="Rea M.C."/>
            <person name="O'Sullivan O."/>
            <person name="Ritari J."/>
            <person name="Douillard F.P."/>
            <person name="Paul Ross R."/>
            <person name="Yang R."/>
            <person name="Briner A.E."/>
            <person name="Felis G.E."/>
            <person name="de Vos W.M."/>
            <person name="Barrangou R."/>
            <person name="Klaenhammer T.R."/>
            <person name="Caufield P.W."/>
            <person name="Cui Y."/>
            <person name="Zhang H."/>
            <person name="O'Toole P.W."/>
        </authorList>
    </citation>
    <scope>NUCLEOTIDE SEQUENCE [LARGE SCALE GENOMIC DNA]</scope>
    <source>
        <strain evidence="8 9">DSM 20515</strain>
    </source>
</reference>
<dbReference type="Pfam" id="PF02588">
    <property type="entry name" value="YitT_membrane"/>
    <property type="match status" value="1"/>
</dbReference>
<keyword evidence="5 6" id="KW-0472">Membrane</keyword>
<dbReference type="Gene3D" id="3.30.70.120">
    <property type="match status" value="1"/>
</dbReference>
<dbReference type="InterPro" id="IPR051461">
    <property type="entry name" value="UPF0750_membrane"/>
</dbReference>
<evidence type="ECO:0000256" key="3">
    <source>
        <dbReference type="ARBA" id="ARBA00022692"/>
    </source>
</evidence>
<dbReference type="PANTHER" id="PTHR33545:SF5">
    <property type="entry name" value="UPF0750 MEMBRANE PROTEIN YITT"/>
    <property type="match status" value="1"/>
</dbReference>
<dbReference type="EMBL" id="AYYR01000013">
    <property type="protein sequence ID" value="KRM77330.1"/>
    <property type="molecule type" value="Genomic_DNA"/>
</dbReference>
<comment type="subcellular location">
    <subcellularLocation>
        <location evidence="1">Cell membrane</location>
        <topology evidence="1">Multi-pass membrane protein</topology>
    </subcellularLocation>
</comment>
<feature type="domain" description="DUF2179" evidence="7">
    <location>
        <begin position="229"/>
        <end position="283"/>
    </location>
</feature>
<name>A0A0R2BG19_SECCO</name>
<dbReference type="InterPro" id="IPR003740">
    <property type="entry name" value="YitT"/>
</dbReference>
<feature type="transmembrane region" description="Helical" evidence="6">
    <location>
        <begin position="59"/>
        <end position="81"/>
    </location>
</feature>
<dbReference type="AlphaFoldDB" id="A0A0R2BG19"/>
<dbReference type="Proteomes" id="UP000051845">
    <property type="component" value="Unassembled WGS sequence"/>
</dbReference>
<dbReference type="PATRIC" id="fig|1423733.4.peg.598"/>
<keyword evidence="4 6" id="KW-1133">Transmembrane helix</keyword>
<dbReference type="GO" id="GO:0005886">
    <property type="term" value="C:plasma membrane"/>
    <property type="evidence" value="ECO:0007669"/>
    <property type="project" value="UniProtKB-SubCell"/>
</dbReference>
<gene>
    <name evidence="8" type="ORF">FC82_GL000576</name>
</gene>
<dbReference type="CDD" id="cd16380">
    <property type="entry name" value="YitT_C"/>
    <property type="match status" value="1"/>
</dbReference>
<dbReference type="InterPro" id="IPR015867">
    <property type="entry name" value="N-reg_PII/ATP_PRibTrfase_C"/>
</dbReference>
<evidence type="ECO:0000256" key="1">
    <source>
        <dbReference type="ARBA" id="ARBA00004651"/>
    </source>
</evidence>
<evidence type="ECO:0000313" key="8">
    <source>
        <dbReference type="EMBL" id="KRM77330.1"/>
    </source>
</evidence>
<keyword evidence="3 6" id="KW-0812">Transmembrane</keyword>
<sequence length="300" mass="32887">MHMQLKIDRKDMAIKVVLMVGSSLISAFALNAFLIPGNIFSAGINGVSQILSLLLKNVFHLSVNTGWLILLFNIPIGILGWAKIGRGFTIYSFLTSFLTSFLAIVIPIHSVAGHNPLLSALFGGILTGIGVAYPLKYGFSTGGMDIVAVVLEKTTGKTIGTLMMVTNSVIVLIAGTRFGWENALYTIISIYAMSRVVDAIHTRHQKLTAFIVTTKTNEVIDGLHDTLIRGITIMPGEGSYKRRPGSVLMVVISRYELYELEHVVKSVDPQSFVNLVNTIDIEGNFYDETEQLKVRNQSTH</sequence>
<evidence type="ECO:0000313" key="9">
    <source>
        <dbReference type="Proteomes" id="UP000051845"/>
    </source>
</evidence>
<dbReference type="PIRSF" id="PIRSF006483">
    <property type="entry name" value="Membrane_protein_YitT"/>
    <property type="match status" value="1"/>
</dbReference>
<dbReference type="PANTHER" id="PTHR33545">
    <property type="entry name" value="UPF0750 MEMBRANE PROTEIN YITT-RELATED"/>
    <property type="match status" value="1"/>
</dbReference>
<accession>A0A0R2BG19</accession>
<proteinExistence type="predicted"/>
<feature type="transmembrane region" description="Helical" evidence="6">
    <location>
        <begin position="88"/>
        <end position="111"/>
    </location>
</feature>